<comment type="caution">
    <text evidence="17">The sequence shown here is derived from an EMBL/GenBank/DDBJ whole genome shotgun (WGS) entry which is preliminary data.</text>
</comment>
<sequence length="1335" mass="142065">MRQSPRTVASDPDMADDVHAALTKALATGTPARVFRRGVASAAACEAAAKAVERATGTPCSVEIEHCFNITSTALGDDANEAASALRWLLAETFAPEDLRASSPSCTVEVGPRPAFASAWSSTAVLVAEACGAKGLQRVERSRRYFITPAVDAKKASEALHDRMTECVYDGTAPFFDLKTEPPSKIGTVSLIAGGVEALKKVNSERGLGFDAFDVAYYAQLFSEKLGRDPTDVELYDMSQSNSEHSRHWFFSGRQVVDGVEKDQSLFRLVKATLSKAREKAQSLGREDSSVVAFSDNSSVIKGGTCRVLVPEDAAKADDDATHVGYGAAPLVERTRTLHALLTAETHNFPCAVAPFPGAETGAGGRLRDVQATGRGAHACAGVAGYCVGNLHLPDHAIAGEECTASLPYPGHLATPSTILKDASDGASDYGNKFGEPLVLGYCRSLGLPDDGTGKRVEWLKPVMFSAGAGWLDSRHCLKNKAEKGMLVAKVGGPAYRIGMGGGAASSRVASDGNSALDFDAVQRGDAQMLNRMNRVVRACVERGNANPIISIHDQGCGGNGNVLKEIVETEGATYHLSKFTLGDPTLTATELWGAEYQESNAILVDKGDRELLERMASRERCHVDFVGEVSGDGIVKVIDDRFADPQVVSELPLSLVLADMPKKVFSSVTPAPAFTPLKIPASLTCREATRKVLGLPSVCSKRFLVHKVDRSVTGLVAQQQCVGPYQLPLSNCAVLARSHLSTEGVAIAVGEAPQLSALSPSRMAKRCVCEMLTNLCWASVQHRNDVRLSANWMWAAKLDGEGARMYEACEALCDALIITGTAVDGGKDSLSMAAADGKGGVCRSPGALTLTAYATCTDITATITPDLKRGGGGLVFVDLGSSALGGSALAQALGQLGSEAPDSDVESTTKAFDIVQTLIRDELIVAGHDRSDGGLVTTLLEMAFAGGCGISCSFTGSDWASVLFNEAPGLVVQCAKGKENAVLQAFSGLKAVQCGSIGEDCSIAVNGSEVLKAPLRELWKEWESTSFAMERLQGRDAKCVAAEEASLSVRKPPVYRFAFDAWVERPLSSRKRVAVIRCEGSNGDREMCSAFHLAGCEPWDVAVADLASGSLDLDRFRGVAFVGGFSFADTLDSAKGWAGSIKYHATLRPLFERFKARSDTFSLGVCNGCQLLALLGWVPGVKADVPEHLPRFVHNASRKFESRWSSVTILDSPSVLLKGMAGSSLGVWIAHGEGRAYFPDDSHRQLVESKNLAPIRYADDSGKATDAYPFCPNGAALGAAALCSPCGRHLAMMPHPERCVLPWQWPYLPPDQPKFAQRSPWRKLFENAAAFLED</sequence>
<feature type="domain" description="Phosphoribosylformylglycinamidine synthase linker" evidence="14">
    <location>
        <begin position="199"/>
        <end position="248"/>
    </location>
</feature>
<dbReference type="CDD" id="cd01740">
    <property type="entry name" value="GATase1_FGAR_AT"/>
    <property type="match status" value="1"/>
</dbReference>
<feature type="domain" description="FGAR-AT PurM N-terminal-like" evidence="16">
    <location>
        <begin position="701"/>
        <end position="855"/>
    </location>
</feature>
<dbReference type="SUPFAM" id="SSF52317">
    <property type="entry name" value="Class I glutamine amidotransferase-like"/>
    <property type="match status" value="1"/>
</dbReference>
<dbReference type="Pfam" id="PF18076">
    <property type="entry name" value="FGAR-AT_N"/>
    <property type="match status" value="1"/>
</dbReference>
<dbReference type="Pfam" id="PF22689">
    <property type="entry name" value="FGAR-AT_PurM_N-like"/>
    <property type="match status" value="1"/>
</dbReference>
<dbReference type="InterPro" id="IPR036921">
    <property type="entry name" value="PurM-like_N_sf"/>
</dbReference>
<evidence type="ECO:0000259" key="15">
    <source>
        <dbReference type="Pfam" id="PF18076"/>
    </source>
</evidence>
<dbReference type="Gene3D" id="1.10.8.750">
    <property type="entry name" value="Phosphoribosylformylglycinamidine synthase, linker domain"/>
    <property type="match status" value="1"/>
</dbReference>
<dbReference type="EC" id="6.3.5.3" evidence="3"/>
<dbReference type="Pfam" id="PF13507">
    <property type="entry name" value="GATase_5"/>
    <property type="match status" value="1"/>
</dbReference>
<dbReference type="EMBL" id="CAKKNE010000001">
    <property type="protein sequence ID" value="CAH0364581.1"/>
    <property type="molecule type" value="Genomic_DNA"/>
</dbReference>
<dbReference type="InterPro" id="IPR029062">
    <property type="entry name" value="Class_I_gatase-like"/>
</dbReference>
<evidence type="ECO:0000256" key="12">
    <source>
        <dbReference type="ARBA" id="ARBA00032632"/>
    </source>
</evidence>
<evidence type="ECO:0000256" key="3">
    <source>
        <dbReference type="ARBA" id="ARBA00012747"/>
    </source>
</evidence>
<dbReference type="GO" id="GO:0046872">
    <property type="term" value="F:metal ion binding"/>
    <property type="evidence" value="ECO:0007669"/>
    <property type="project" value="UniProtKB-KW"/>
</dbReference>
<dbReference type="OrthoDB" id="6666987at2759"/>
<dbReference type="Pfam" id="PF02769">
    <property type="entry name" value="AIRS_C"/>
    <property type="match status" value="2"/>
</dbReference>
<feature type="domain" description="PurM-like C-terminal" evidence="13">
    <location>
        <begin position="874"/>
        <end position="1005"/>
    </location>
</feature>
<dbReference type="PROSITE" id="PS51273">
    <property type="entry name" value="GATASE_TYPE_1"/>
    <property type="match status" value="1"/>
</dbReference>
<evidence type="ECO:0000256" key="10">
    <source>
        <dbReference type="ARBA" id="ARBA00022962"/>
    </source>
</evidence>
<protein>
    <recommendedName>
        <fullName evidence="3">phosphoribosylformylglycinamidine synthase</fullName>
        <ecNumber evidence="3">6.3.5.3</ecNumber>
    </recommendedName>
    <alternativeName>
        <fullName evidence="12">Formylglycinamide ribonucleotide amidotransferase</fullName>
    </alternativeName>
    <alternativeName>
        <fullName evidence="11">Formylglycinamide ribotide amidotransferase</fullName>
    </alternativeName>
</protein>
<dbReference type="InterPro" id="IPR041609">
    <property type="entry name" value="PurL_linker"/>
</dbReference>
<feature type="domain" description="Phosphoribosylformylglycinamidine synthase N-terminal" evidence="15">
    <location>
        <begin position="80"/>
        <end position="170"/>
    </location>
</feature>
<comment type="pathway">
    <text evidence="1">Purine metabolism; IMP biosynthesis via de novo pathway; 5-amino-1-(5-phospho-D-ribosyl)imidazole from N(2)-formyl-N(1)-(5-phospho-D-ribosyl)glycinamide: step 1/2.</text>
</comment>
<dbReference type="Proteomes" id="UP000789595">
    <property type="component" value="Unassembled WGS sequence"/>
</dbReference>
<dbReference type="NCBIfam" id="TIGR01735">
    <property type="entry name" value="FGAM_synt"/>
    <property type="match status" value="1"/>
</dbReference>
<evidence type="ECO:0000256" key="5">
    <source>
        <dbReference type="ARBA" id="ARBA00022723"/>
    </source>
</evidence>
<dbReference type="Pfam" id="PF18072">
    <property type="entry name" value="FGAR-AT_linker"/>
    <property type="match status" value="1"/>
</dbReference>
<comment type="similarity">
    <text evidence="2">In the N-terminal section; belongs to the FGAMS family.</text>
</comment>
<evidence type="ECO:0000256" key="6">
    <source>
        <dbReference type="ARBA" id="ARBA00022741"/>
    </source>
</evidence>
<dbReference type="NCBIfam" id="NF003672">
    <property type="entry name" value="PRK05297.1"/>
    <property type="match status" value="1"/>
</dbReference>
<dbReference type="InterPro" id="IPR010918">
    <property type="entry name" value="PurM-like_C_dom"/>
</dbReference>
<dbReference type="SUPFAM" id="SSF56042">
    <property type="entry name" value="PurM C-terminal domain-like"/>
    <property type="match status" value="2"/>
</dbReference>
<dbReference type="InterPro" id="IPR036604">
    <property type="entry name" value="PurS-like_sf"/>
</dbReference>
<evidence type="ECO:0000256" key="11">
    <source>
        <dbReference type="ARBA" id="ARBA00029823"/>
    </source>
</evidence>
<dbReference type="Gene3D" id="3.30.1330.10">
    <property type="entry name" value="PurM-like, N-terminal domain"/>
    <property type="match status" value="2"/>
</dbReference>
<keyword evidence="10" id="KW-0315">Glutamine amidotransferase</keyword>
<dbReference type="SMART" id="SM01211">
    <property type="entry name" value="GATase_5"/>
    <property type="match status" value="1"/>
</dbReference>
<accession>A0A8J2S7E3</accession>
<dbReference type="Gene3D" id="3.40.50.880">
    <property type="match status" value="1"/>
</dbReference>
<dbReference type="InterPro" id="IPR010073">
    <property type="entry name" value="PurL_large"/>
</dbReference>
<dbReference type="InterPro" id="IPR040707">
    <property type="entry name" value="FGAR-AT_N"/>
</dbReference>
<dbReference type="Gene3D" id="3.90.650.10">
    <property type="entry name" value="PurM-like C-terminal domain"/>
    <property type="match status" value="2"/>
</dbReference>
<proteinExistence type="inferred from homology"/>
<dbReference type="PANTHER" id="PTHR10099">
    <property type="entry name" value="PHOSPHORIBOSYLFORMYLGLYCINAMIDINE SYNTHASE"/>
    <property type="match status" value="1"/>
</dbReference>
<keyword evidence="18" id="KW-1185">Reference proteome</keyword>
<dbReference type="GO" id="GO:0006189">
    <property type="term" value="P:'de novo' IMP biosynthetic process"/>
    <property type="evidence" value="ECO:0007669"/>
    <property type="project" value="UniProtKB-UniPathway"/>
</dbReference>
<dbReference type="InterPro" id="IPR036676">
    <property type="entry name" value="PurM-like_C_sf"/>
</dbReference>
<evidence type="ECO:0000256" key="8">
    <source>
        <dbReference type="ARBA" id="ARBA00022840"/>
    </source>
</evidence>
<name>A0A8J2S7E3_9STRA</name>
<evidence type="ECO:0000313" key="18">
    <source>
        <dbReference type="Proteomes" id="UP000789595"/>
    </source>
</evidence>
<dbReference type="GO" id="GO:0005737">
    <property type="term" value="C:cytoplasm"/>
    <property type="evidence" value="ECO:0007669"/>
    <property type="project" value="TreeGrafter"/>
</dbReference>
<dbReference type="PANTHER" id="PTHR10099:SF1">
    <property type="entry name" value="PHOSPHORIBOSYLFORMYLGLYCINAMIDINE SYNTHASE"/>
    <property type="match status" value="1"/>
</dbReference>
<dbReference type="UniPathway" id="UPA00074">
    <property type="reaction ID" value="UER00128"/>
</dbReference>
<evidence type="ECO:0000256" key="9">
    <source>
        <dbReference type="ARBA" id="ARBA00022842"/>
    </source>
</evidence>
<dbReference type="SUPFAM" id="SSF82697">
    <property type="entry name" value="PurS-like"/>
    <property type="match status" value="1"/>
</dbReference>
<evidence type="ECO:0000259" key="14">
    <source>
        <dbReference type="Pfam" id="PF18072"/>
    </source>
</evidence>
<dbReference type="GO" id="GO:0005524">
    <property type="term" value="F:ATP binding"/>
    <property type="evidence" value="ECO:0007669"/>
    <property type="project" value="UniProtKB-KW"/>
</dbReference>
<evidence type="ECO:0000256" key="2">
    <source>
        <dbReference type="ARBA" id="ARBA00008608"/>
    </source>
</evidence>
<keyword evidence="9" id="KW-0460">Magnesium</keyword>
<organism evidence="17 18">
    <name type="scientific">Pelagomonas calceolata</name>
    <dbReference type="NCBI Taxonomy" id="35677"/>
    <lineage>
        <taxon>Eukaryota</taxon>
        <taxon>Sar</taxon>
        <taxon>Stramenopiles</taxon>
        <taxon>Ochrophyta</taxon>
        <taxon>Pelagophyceae</taxon>
        <taxon>Pelagomonadales</taxon>
        <taxon>Pelagomonadaceae</taxon>
        <taxon>Pelagomonas</taxon>
    </lineage>
</organism>
<keyword evidence="4" id="KW-0436">Ligase</keyword>
<evidence type="ECO:0000259" key="13">
    <source>
        <dbReference type="Pfam" id="PF02769"/>
    </source>
</evidence>
<dbReference type="CDD" id="cd02204">
    <property type="entry name" value="PurL_repeat2"/>
    <property type="match status" value="1"/>
</dbReference>
<evidence type="ECO:0000313" key="17">
    <source>
        <dbReference type="EMBL" id="CAH0364581.1"/>
    </source>
</evidence>
<dbReference type="GO" id="GO:0004642">
    <property type="term" value="F:phosphoribosylformylglycinamidine synthase activity"/>
    <property type="evidence" value="ECO:0007669"/>
    <property type="project" value="UniProtKB-EC"/>
</dbReference>
<keyword evidence="7" id="KW-0658">Purine biosynthesis</keyword>
<evidence type="ECO:0000256" key="1">
    <source>
        <dbReference type="ARBA" id="ARBA00004920"/>
    </source>
</evidence>
<dbReference type="SUPFAM" id="SSF109736">
    <property type="entry name" value="FGAM synthase PurL, linker domain"/>
    <property type="match status" value="1"/>
</dbReference>
<evidence type="ECO:0000259" key="16">
    <source>
        <dbReference type="Pfam" id="PF22689"/>
    </source>
</evidence>
<keyword evidence="5" id="KW-0479">Metal-binding</keyword>
<dbReference type="SUPFAM" id="SSF55326">
    <property type="entry name" value="PurM N-terminal domain-like"/>
    <property type="match status" value="2"/>
</dbReference>
<keyword evidence="8" id="KW-0067">ATP-binding</keyword>
<evidence type="ECO:0000256" key="7">
    <source>
        <dbReference type="ARBA" id="ARBA00022755"/>
    </source>
</evidence>
<dbReference type="InterPro" id="IPR055181">
    <property type="entry name" value="FGAR-AT_PurM_N-like"/>
</dbReference>
<feature type="domain" description="PurM-like C-terminal" evidence="13">
    <location>
        <begin position="484"/>
        <end position="640"/>
    </location>
</feature>
<evidence type="ECO:0000256" key="4">
    <source>
        <dbReference type="ARBA" id="ARBA00022598"/>
    </source>
</evidence>
<keyword evidence="6" id="KW-0547">Nucleotide-binding</keyword>
<reference evidence="17" key="1">
    <citation type="submission" date="2021-11" db="EMBL/GenBank/DDBJ databases">
        <authorList>
            <consortium name="Genoscope - CEA"/>
            <person name="William W."/>
        </authorList>
    </citation>
    <scope>NUCLEOTIDE SEQUENCE</scope>
</reference>
<gene>
    <name evidence="17" type="ORF">PECAL_1P09510</name>
</gene>